<organism evidence="1 2">
    <name type="scientific">Xylona heveae (strain CBS 132557 / TC161)</name>
    <dbReference type="NCBI Taxonomy" id="1328760"/>
    <lineage>
        <taxon>Eukaryota</taxon>
        <taxon>Fungi</taxon>
        <taxon>Dikarya</taxon>
        <taxon>Ascomycota</taxon>
        <taxon>Pezizomycotina</taxon>
        <taxon>Xylonomycetes</taxon>
        <taxon>Xylonales</taxon>
        <taxon>Xylonaceae</taxon>
        <taxon>Xylona</taxon>
    </lineage>
</organism>
<name>A0A165ACS1_XYLHT</name>
<dbReference type="RefSeq" id="XP_018185818.1">
    <property type="nucleotide sequence ID" value="XM_018333674.1"/>
</dbReference>
<dbReference type="GeneID" id="28898811"/>
<dbReference type="AlphaFoldDB" id="A0A165ACS1"/>
<dbReference type="EMBL" id="KV407463">
    <property type="protein sequence ID" value="KZF20263.1"/>
    <property type="molecule type" value="Genomic_DNA"/>
</dbReference>
<accession>A0A165ACS1</accession>
<dbReference type="InParanoid" id="A0A165ACS1"/>
<reference evidence="1 2" key="1">
    <citation type="journal article" date="2016" name="Fungal Biol.">
        <title>The genome of Xylona heveae provides a window into fungal endophytism.</title>
        <authorList>
            <person name="Gazis R."/>
            <person name="Kuo A."/>
            <person name="Riley R."/>
            <person name="LaButti K."/>
            <person name="Lipzen A."/>
            <person name="Lin J."/>
            <person name="Amirebrahimi M."/>
            <person name="Hesse C.N."/>
            <person name="Spatafora J.W."/>
            <person name="Henrissat B."/>
            <person name="Hainaut M."/>
            <person name="Grigoriev I.V."/>
            <person name="Hibbett D.S."/>
        </authorList>
    </citation>
    <scope>NUCLEOTIDE SEQUENCE [LARGE SCALE GENOMIC DNA]</scope>
    <source>
        <strain evidence="1 2">TC161</strain>
    </source>
</reference>
<evidence type="ECO:0000313" key="2">
    <source>
        <dbReference type="Proteomes" id="UP000076632"/>
    </source>
</evidence>
<protein>
    <submittedName>
        <fullName evidence="1">Uncharacterized protein</fullName>
    </submittedName>
</protein>
<gene>
    <name evidence="1" type="ORF">L228DRAFT_25222</name>
</gene>
<evidence type="ECO:0000313" key="1">
    <source>
        <dbReference type="EMBL" id="KZF20263.1"/>
    </source>
</evidence>
<dbReference type="Proteomes" id="UP000076632">
    <property type="component" value="Unassembled WGS sequence"/>
</dbReference>
<keyword evidence="2" id="KW-1185">Reference proteome</keyword>
<proteinExistence type="predicted"/>
<sequence>MDLAFSILFFSFSRQSFAFSLFCLFSFLCVLRLLSALAANIPFGQVSSSHTLLNH</sequence>